<dbReference type="Proteomes" id="UP000533900">
    <property type="component" value="Unassembled WGS sequence"/>
</dbReference>
<evidence type="ECO:0000313" key="1">
    <source>
        <dbReference type="EMBL" id="MBC2843802.1"/>
    </source>
</evidence>
<accession>A0A842IKJ2</accession>
<dbReference type="InterPro" id="IPR031325">
    <property type="entry name" value="RHS_repeat"/>
</dbReference>
<comment type="caution">
    <text evidence="1">The sequence shown here is derived from an EMBL/GenBank/DDBJ whole genome shotgun (WGS) entry which is preliminary data.</text>
</comment>
<dbReference type="NCBIfam" id="TIGR01643">
    <property type="entry name" value="YD_repeat_2x"/>
    <property type="match status" value="1"/>
</dbReference>
<keyword evidence="2" id="KW-1185">Reference proteome</keyword>
<name>A0A842IKJ2_9FLAO</name>
<dbReference type="RefSeq" id="WP_185787515.1">
    <property type="nucleotide sequence ID" value="NZ_JACLCP010000001.1"/>
</dbReference>
<dbReference type="Pfam" id="PF05593">
    <property type="entry name" value="RHS_repeat"/>
    <property type="match status" value="1"/>
</dbReference>
<reference evidence="1" key="1">
    <citation type="submission" date="2020-08" db="EMBL/GenBank/DDBJ databases">
        <title>Winogradskyella ouciana sp. nov., isolated from the hadal seawater of the Mariana Trench.</title>
        <authorList>
            <person name="He X."/>
        </authorList>
    </citation>
    <scope>NUCLEOTIDE SEQUENCE [LARGE SCALE GENOMIC DNA]</scope>
    <source>
        <strain evidence="1">KCTC 52348</strain>
    </source>
</reference>
<dbReference type="PROSITE" id="PS51257">
    <property type="entry name" value="PROKAR_LIPOPROTEIN"/>
    <property type="match status" value="1"/>
</dbReference>
<dbReference type="Gene3D" id="2.180.10.10">
    <property type="entry name" value="RHS repeat-associated core"/>
    <property type="match status" value="1"/>
</dbReference>
<protein>
    <submittedName>
        <fullName evidence="1">RHS repeat protein</fullName>
    </submittedName>
</protein>
<sequence>MKKLITITLIFVSLLSCENNDDIIVDDLPRLVRLTNSGLQGNDIVFEYGQNGYLRKVDWGANHVNTFRYNSENQLVEVFYGDENSTTPITYVYQNNRIVGRYVDDEPESYPDTYIYNDNGQLTQIQDPNGEIVGTFYNYDAFGNIFEKLKISRFYTTFGEAQVYASYEYDDKINPFQFMFPEAFNNINDIVLNNLNSSINNRTSYTYTQYENGIGHVTHYEYVYEYNDSGLPISSIVTRTESGSSFTAENEFVYE</sequence>
<dbReference type="AlphaFoldDB" id="A0A842IKJ2"/>
<dbReference type="InterPro" id="IPR006530">
    <property type="entry name" value="YD"/>
</dbReference>
<proteinExistence type="predicted"/>
<evidence type="ECO:0000313" key="2">
    <source>
        <dbReference type="Proteomes" id="UP000533900"/>
    </source>
</evidence>
<gene>
    <name evidence="1" type="ORF">H7F21_01765</name>
</gene>
<organism evidence="1 2">
    <name type="scientific">Winogradskyella flava</name>
    <dbReference type="NCBI Taxonomy" id="1884876"/>
    <lineage>
        <taxon>Bacteria</taxon>
        <taxon>Pseudomonadati</taxon>
        <taxon>Bacteroidota</taxon>
        <taxon>Flavobacteriia</taxon>
        <taxon>Flavobacteriales</taxon>
        <taxon>Flavobacteriaceae</taxon>
        <taxon>Winogradskyella</taxon>
    </lineage>
</organism>
<dbReference type="EMBL" id="JACLCP010000001">
    <property type="protein sequence ID" value="MBC2843802.1"/>
    <property type="molecule type" value="Genomic_DNA"/>
</dbReference>